<dbReference type="InterPro" id="IPR000550">
    <property type="entry name" value="Hppk"/>
</dbReference>
<dbReference type="InterPro" id="IPR045031">
    <property type="entry name" value="DHP_synth-like"/>
</dbReference>
<dbReference type="InterPro" id="IPR000489">
    <property type="entry name" value="Pterin-binding_dom"/>
</dbReference>
<comment type="similarity">
    <text evidence="8">In the N-terminal section; belongs to the DHNA family.</text>
</comment>
<evidence type="ECO:0000256" key="3">
    <source>
        <dbReference type="ARBA" id="ARBA00001353"/>
    </source>
</evidence>
<evidence type="ECO:0000256" key="8">
    <source>
        <dbReference type="ARBA" id="ARBA00009640"/>
    </source>
</evidence>
<evidence type="ECO:0000256" key="22">
    <source>
        <dbReference type="ARBA" id="ARBA00061548"/>
    </source>
</evidence>
<evidence type="ECO:0000259" key="26">
    <source>
        <dbReference type="PROSITE" id="PS50972"/>
    </source>
</evidence>
<comment type="catalytic activity">
    <reaction evidence="2">
        <text>6-hydroxymethyl-7,8-dihydropterin + ATP = (7,8-dihydropterin-6-yl)methyl diphosphate + AMP + H(+)</text>
        <dbReference type="Rhea" id="RHEA:11412"/>
        <dbReference type="ChEBI" id="CHEBI:15378"/>
        <dbReference type="ChEBI" id="CHEBI:30616"/>
        <dbReference type="ChEBI" id="CHEBI:44841"/>
        <dbReference type="ChEBI" id="CHEBI:72950"/>
        <dbReference type="ChEBI" id="CHEBI:456215"/>
        <dbReference type="EC" id="2.7.6.3"/>
    </reaction>
</comment>
<comment type="similarity">
    <text evidence="22">In the central section; belongs to the HPPK family.</text>
</comment>
<evidence type="ECO:0000256" key="6">
    <source>
        <dbReference type="ARBA" id="ARBA00005013"/>
    </source>
</evidence>
<dbReference type="InterPro" id="IPR035907">
    <property type="entry name" value="Hppk_sf"/>
</dbReference>
<dbReference type="EC" id="2.7.6.3" evidence="12"/>
<dbReference type="PANTHER" id="PTHR20941">
    <property type="entry name" value="FOLATE SYNTHESIS PROTEINS"/>
    <property type="match status" value="1"/>
</dbReference>
<evidence type="ECO:0000256" key="18">
    <source>
        <dbReference type="ARBA" id="ARBA00022842"/>
    </source>
</evidence>
<dbReference type="EC" id="4.1.2.25" evidence="11"/>
<comment type="function">
    <text evidence="21">Catalyzes three sequential steps of tetrahydrofolate biosynthesis.</text>
</comment>
<evidence type="ECO:0000256" key="16">
    <source>
        <dbReference type="ARBA" id="ARBA00022777"/>
    </source>
</evidence>
<evidence type="ECO:0000256" key="19">
    <source>
        <dbReference type="ARBA" id="ARBA00022909"/>
    </source>
</evidence>
<comment type="pathway">
    <text evidence="7">Cofactor biosynthesis; tetrahydrofolate biosynthesis; 2-amino-4-hydroxy-6-hydroxymethyl-7,8-dihydropteridine diphosphate from 7,8-dihydroneopterin triphosphate: step 4/4.</text>
</comment>
<evidence type="ECO:0000256" key="13">
    <source>
        <dbReference type="ARBA" id="ARBA00022679"/>
    </source>
</evidence>
<dbReference type="EMBL" id="JAAMPI010000032">
    <property type="protein sequence ID" value="KAF4637185.1"/>
    <property type="molecule type" value="Genomic_DNA"/>
</dbReference>
<comment type="catalytic activity">
    <reaction evidence="1">
        <text>(7,8-dihydropterin-6-yl)methyl diphosphate + 4-aminobenzoate = 7,8-dihydropteroate + diphosphate</text>
        <dbReference type="Rhea" id="RHEA:19949"/>
        <dbReference type="ChEBI" id="CHEBI:17836"/>
        <dbReference type="ChEBI" id="CHEBI:17839"/>
        <dbReference type="ChEBI" id="CHEBI:33019"/>
        <dbReference type="ChEBI" id="CHEBI:72950"/>
        <dbReference type="EC" id="2.5.1.15"/>
    </reaction>
</comment>
<comment type="pathway">
    <text evidence="6">Cofactor biosynthesis; tetrahydrofolate biosynthesis; 2-amino-4-hydroxy-6-hydroxymethyl-7,8-dihydropteridine diphosphate from 7,8-dihydroneopterin triphosphate: step 3/4.</text>
</comment>
<dbReference type="Pfam" id="PF01288">
    <property type="entry name" value="HPPK"/>
    <property type="match status" value="1"/>
</dbReference>
<evidence type="ECO:0000256" key="2">
    <source>
        <dbReference type="ARBA" id="ARBA00000198"/>
    </source>
</evidence>
<evidence type="ECO:0000256" key="20">
    <source>
        <dbReference type="ARBA" id="ARBA00023268"/>
    </source>
</evidence>
<reference evidence="27 28" key="1">
    <citation type="submission" date="2020-03" db="EMBL/GenBank/DDBJ databases">
        <title>Draft Genome Sequence of Cudoniella acicularis.</title>
        <authorList>
            <person name="Buettner E."/>
            <person name="Kellner H."/>
        </authorList>
    </citation>
    <scope>NUCLEOTIDE SEQUENCE [LARGE SCALE GENOMIC DNA]</scope>
    <source>
        <strain evidence="27 28">DSM 108380</strain>
    </source>
</reference>
<keyword evidence="20" id="KW-0511">Multifunctional enzyme</keyword>
<dbReference type="PROSITE" id="PS00793">
    <property type="entry name" value="DHPS_2"/>
    <property type="match status" value="1"/>
</dbReference>
<keyword evidence="17" id="KW-0067">ATP-binding</keyword>
<dbReference type="Gene3D" id="3.30.70.560">
    <property type="entry name" value="7,8-Dihydro-6-hydroxymethylpterin-pyrophosphokinase HPPK"/>
    <property type="match status" value="1"/>
</dbReference>
<dbReference type="NCBIfam" id="TIGR01496">
    <property type="entry name" value="DHPS"/>
    <property type="match status" value="1"/>
</dbReference>
<evidence type="ECO:0000256" key="21">
    <source>
        <dbReference type="ARBA" id="ARBA00058009"/>
    </source>
</evidence>
<proteinExistence type="inferred from homology"/>
<dbReference type="GO" id="GO:0004156">
    <property type="term" value="F:dihydropteroate synthase activity"/>
    <property type="evidence" value="ECO:0007669"/>
    <property type="project" value="UniProtKB-EC"/>
</dbReference>
<dbReference type="NCBIfam" id="TIGR01498">
    <property type="entry name" value="folK"/>
    <property type="match status" value="1"/>
</dbReference>
<dbReference type="PANTHER" id="PTHR20941:SF1">
    <property type="entry name" value="FOLIC ACID SYNTHESIS PROTEIN FOL1"/>
    <property type="match status" value="1"/>
</dbReference>
<evidence type="ECO:0000256" key="14">
    <source>
        <dbReference type="ARBA" id="ARBA00022723"/>
    </source>
</evidence>
<keyword evidence="15" id="KW-0547">Nucleotide-binding</keyword>
<dbReference type="OrthoDB" id="615426at2759"/>
<feature type="domain" description="Pterin-binding" evidence="26">
    <location>
        <begin position="267"/>
        <end position="539"/>
    </location>
</feature>
<evidence type="ECO:0000256" key="11">
    <source>
        <dbReference type="ARBA" id="ARBA00013043"/>
    </source>
</evidence>
<evidence type="ECO:0000256" key="25">
    <source>
        <dbReference type="SAM" id="MobiDB-lite"/>
    </source>
</evidence>
<dbReference type="PROSITE" id="PS50972">
    <property type="entry name" value="PTERIN_BINDING"/>
    <property type="match status" value="1"/>
</dbReference>
<dbReference type="GO" id="GO:0003848">
    <property type="term" value="F:2-amino-4-hydroxy-6-hydroxymethyldihydropteridine diphosphokinase activity"/>
    <property type="evidence" value="ECO:0007669"/>
    <property type="project" value="UniProtKB-EC"/>
</dbReference>
<dbReference type="AlphaFoldDB" id="A0A8H4WA06"/>
<evidence type="ECO:0000256" key="5">
    <source>
        <dbReference type="ARBA" id="ARBA00004763"/>
    </source>
</evidence>
<evidence type="ECO:0000256" key="10">
    <source>
        <dbReference type="ARBA" id="ARBA00012458"/>
    </source>
</evidence>
<evidence type="ECO:0000256" key="9">
    <source>
        <dbReference type="ARBA" id="ARBA00009951"/>
    </source>
</evidence>
<dbReference type="Proteomes" id="UP000566819">
    <property type="component" value="Unassembled WGS sequence"/>
</dbReference>
<dbReference type="InterPro" id="IPR011005">
    <property type="entry name" value="Dihydropteroate_synth-like_sf"/>
</dbReference>
<dbReference type="GO" id="GO:0046656">
    <property type="term" value="P:folic acid biosynthetic process"/>
    <property type="evidence" value="ECO:0007669"/>
    <property type="project" value="UniProtKB-KW"/>
</dbReference>
<dbReference type="InterPro" id="IPR006390">
    <property type="entry name" value="DHP_synth_dom"/>
</dbReference>
<dbReference type="GO" id="GO:0016301">
    <property type="term" value="F:kinase activity"/>
    <property type="evidence" value="ECO:0007669"/>
    <property type="project" value="UniProtKB-KW"/>
</dbReference>
<keyword evidence="13" id="KW-0808">Transferase</keyword>
<evidence type="ECO:0000256" key="12">
    <source>
        <dbReference type="ARBA" id="ARBA00013253"/>
    </source>
</evidence>
<dbReference type="EC" id="2.5.1.15" evidence="10"/>
<sequence>MNAPAKDTVDEDLNTKAYCGGQFLLPCVSGSATQCLHPDKESPLPWTPLVLKKSSPIKKLSPFPSEPAGLRQPRQAYIAFGSNLGDRVGWIEKALAEMPKHGINVVRASSMWETDPMYFQKQEKFLNGVCEVTTLHEPIKLLDTLQKIEELLGREKFIDKGPRNIDLDILLYGDEIVNHERLKIPHPGIPEREFVLRPLAEYVQCSYKCPELIRPRLAPTKSIHPSSPWKTVQDALNALPDSIPLTTVTALGRSEEPIRALQSNRKTLVMAILNVTPDSFSDGGVHLTKQNSPNSPSHHPSSLPLTIKYVSERGASIIDVGGQSSAPGAINVTDTEEISRVVPAIELIRGSAEYQGIISIDTYRASVAEAAVKAGADIINDISAGQLDPDMLPTMAHLGKTVILMHMRGTPTTMQSMIEYPEGLIPTIAKDLLKRVEEAEAAGIRRWRVILDPGIGFAKTGDHALEILRRLDELRDWPGLRGLPWLIGSSRKSFIGRILGVQKADQRVWGTAATVAAAIQGGADIIRVHDVGQMAQVAKVSDAIWRVEA</sequence>
<accession>A0A8H4WA06</accession>
<evidence type="ECO:0000256" key="4">
    <source>
        <dbReference type="ARBA" id="ARBA00001946"/>
    </source>
</evidence>
<comment type="cofactor">
    <cofactor evidence="4">
        <name>Mg(2+)</name>
        <dbReference type="ChEBI" id="CHEBI:18420"/>
    </cofactor>
</comment>
<comment type="catalytic activity">
    <reaction evidence="3">
        <text>7,8-dihydroneopterin = 6-hydroxymethyl-7,8-dihydropterin + glycolaldehyde</text>
        <dbReference type="Rhea" id="RHEA:10540"/>
        <dbReference type="ChEBI" id="CHEBI:17001"/>
        <dbReference type="ChEBI" id="CHEBI:17071"/>
        <dbReference type="ChEBI" id="CHEBI:44841"/>
        <dbReference type="EC" id="4.1.2.25"/>
    </reaction>
</comment>
<comment type="similarity">
    <text evidence="9">In the C-terminal section; belongs to the DHPS family.</text>
</comment>
<dbReference type="GO" id="GO:0046872">
    <property type="term" value="F:metal ion binding"/>
    <property type="evidence" value="ECO:0007669"/>
    <property type="project" value="UniProtKB-KW"/>
</dbReference>
<dbReference type="GO" id="GO:0046654">
    <property type="term" value="P:tetrahydrofolate biosynthetic process"/>
    <property type="evidence" value="ECO:0007669"/>
    <property type="project" value="UniProtKB-UniPathway"/>
</dbReference>
<dbReference type="PROSITE" id="PS00794">
    <property type="entry name" value="HPPK"/>
    <property type="match status" value="1"/>
</dbReference>
<evidence type="ECO:0000313" key="28">
    <source>
        <dbReference type="Proteomes" id="UP000566819"/>
    </source>
</evidence>
<feature type="region of interest" description="Disordered" evidence="25">
    <location>
        <begin position="283"/>
        <end position="303"/>
    </location>
</feature>
<evidence type="ECO:0000256" key="7">
    <source>
        <dbReference type="ARBA" id="ARBA00005051"/>
    </source>
</evidence>
<keyword evidence="18" id="KW-0460">Magnesium</keyword>
<dbReference type="Gene3D" id="3.20.20.20">
    <property type="entry name" value="Dihydropteroate synthase-like"/>
    <property type="match status" value="1"/>
</dbReference>
<dbReference type="Pfam" id="PF00809">
    <property type="entry name" value="Pterin_bind"/>
    <property type="match status" value="1"/>
</dbReference>
<feature type="compositionally biased region" description="Low complexity" evidence="25">
    <location>
        <begin position="291"/>
        <end position="303"/>
    </location>
</feature>
<keyword evidence="19" id="KW-0289">Folate biosynthesis</keyword>
<evidence type="ECO:0000256" key="23">
    <source>
        <dbReference type="ARBA" id="ARBA00067568"/>
    </source>
</evidence>
<name>A0A8H4WA06_9HELO</name>
<keyword evidence="16" id="KW-0418">Kinase</keyword>
<organism evidence="27 28">
    <name type="scientific">Cudoniella acicularis</name>
    <dbReference type="NCBI Taxonomy" id="354080"/>
    <lineage>
        <taxon>Eukaryota</taxon>
        <taxon>Fungi</taxon>
        <taxon>Dikarya</taxon>
        <taxon>Ascomycota</taxon>
        <taxon>Pezizomycotina</taxon>
        <taxon>Leotiomycetes</taxon>
        <taxon>Helotiales</taxon>
        <taxon>Tricladiaceae</taxon>
        <taxon>Cudoniella</taxon>
    </lineage>
</organism>
<comment type="caution">
    <text evidence="27">The sequence shown here is derived from an EMBL/GenBank/DDBJ whole genome shotgun (WGS) entry which is preliminary data.</text>
</comment>
<comment type="pathway">
    <text evidence="5">Cofactor biosynthesis; tetrahydrofolate biosynthesis; 7,8-dihydrofolate from 2-amino-4-hydroxy-6-hydroxymethyl-7,8-dihydropteridine diphosphate and 4-aminobenzoate: step 1/2.</text>
</comment>
<dbReference type="UniPathway" id="UPA00077">
    <property type="reaction ID" value="UER00155"/>
</dbReference>
<evidence type="ECO:0000256" key="1">
    <source>
        <dbReference type="ARBA" id="ARBA00000012"/>
    </source>
</evidence>
<dbReference type="PROSITE" id="PS00792">
    <property type="entry name" value="DHPS_1"/>
    <property type="match status" value="1"/>
</dbReference>
<evidence type="ECO:0000313" key="27">
    <source>
        <dbReference type="EMBL" id="KAF4637185.1"/>
    </source>
</evidence>
<dbReference type="GO" id="GO:0005524">
    <property type="term" value="F:ATP binding"/>
    <property type="evidence" value="ECO:0007669"/>
    <property type="project" value="UniProtKB-KW"/>
</dbReference>
<dbReference type="CDD" id="cd00739">
    <property type="entry name" value="DHPS"/>
    <property type="match status" value="1"/>
</dbReference>
<keyword evidence="14" id="KW-0479">Metal-binding</keyword>
<protein>
    <recommendedName>
        <fullName evidence="23">Folic acid synthesis protein FOL1</fullName>
        <ecNumber evidence="10">2.5.1.15</ecNumber>
        <ecNumber evidence="12">2.7.6.3</ecNumber>
        <ecNumber evidence="11">4.1.2.25</ecNumber>
    </recommendedName>
    <alternativeName>
        <fullName evidence="24">Folic acid synthesis protein fol1</fullName>
    </alternativeName>
</protein>
<evidence type="ECO:0000256" key="15">
    <source>
        <dbReference type="ARBA" id="ARBA00022741"/>
    </source>
</evidence>
<evidence type="ECO:0000256" key="24">
    <source>
        <dbReference type="ARBA" id="ARBA00068111"/>
    </source>
</evidence>
<dbReference type="CDD" id="cd00483">
    <property type="entry name" value="HPPK"/>
    <property type="match status" value="1"/>
</dbReference>
<dbReference type="FunFam" id="3.20.20.20:FF:000006">
    <property type="entry name" value="Dihydropteroate synthase"/>
    <property type="match status" value="1"/>
</dbReference>
<keyword evidence="28" id="KW-1185">Reference proteome</keyword>
<dbReference type="SUPFAM" id="SSF55083">
    <property type="entry name" value="6-hydroxymethyl-7,8-dihydropterin pyrophosphokinase, HPPK"/>
    <property type="match status" value="1"/>
</dbReference>
<dbReference type="GO" id="GO:0004150">
    <property type="term" value="F:dihydroneopterin aldolase activity"/>
    <property type="evidence" value="ECO:0007669"/>
    <property type="project" value="UniProtKB-EC"/>
</dbReference>
<dbReference type="GO" id="GO:0005740">
    <property type="term" value="C:mitochondrial envelope"/>
    <property type="evidence" value="ECO:0007669"/>
    <property type="project" value="TreeGrafter"/>
</dbReference>
<gene>
    <name evidence="27" type="ORF">G7Y89_g895</name>
</gene>
<dbReference type="SUPFAM" id="SSF51717">
    <property type="entry name" value="Dihydropteroate synthetase-like"/>
    <property type="match status" value="1"/>
</dbReference>
<evidence type="ECO:0000256" key="17">
    <source>
        <dbReference type="ARBA" id="ARBA00022840"/>
    </source>
</evidence>